<keyword evidence="3" id="KW-1185">Reference proteome</keyword>
<accession>A0A1I4FR32</accession>
<keyword evidence="1" id="KW-1133">Transmembrane helix</keyword>
<evidence type="ECO:0000256" key="1">
    <source>
        <dbReference type="SAM" id="Phobius"/>
    </source>
</evidence>
<feature type="transmembrane region" description="Helical" evidence="1">
    <location>
        <begin position="91"/>
        <end position="111"/>
    </location>
</feature>
<dbReference type="RefSeq" id="WP_090189129.1">
    <property type="nucleotide sequence ID" value="NZ_FOTF01000010.1"/>
</dbReference>
<gene>
    <name evidence="2" type="ORF">SAMN04488004_1102</name>
</gene>
<name>A0A1I4FR32_9RHOB</name>
<feature type="transmembrane region" description="Helical" evidence="1">
    <location>
        <begin position="7"/>
        <end position="28"/>
    </location>
</feature>
<protein>
    <submittedName>
        <fullName evidence="2">Uncharacterized protein</fullName>
    </submittedName>
</protein>
<proteinExistence type="predicted"/>
<reference evidence="2 3" key="1">
    <citation type="submission" date="2016-10" db="EMBL/GenBank/DDBJ databases">
        <authorList>
            <person name="de Groot N.N."/>
        </authorList>
    </citation>
    <scope>NUCLEOTIDE SEQUENCE [LARGE SCALE GENOMIC DNA]</scope>
    <source>
        <strain evidence="2 3">DSM 16199</strain>
    </source>
</reference>
<dbReference type="AlphaFoldDB" id="A0A1I4FR32"/>
<feature type="transmembrane region" description="Helical" evidence="1">
    <location>
        <begin position="65"/>
        <end position="85"/>
    </location>
</feature>
<keyword evidence="1" id="KW-0472">Membrane</keyword>
<evidence type="ECO:0000313" key="2">
    <source>
        <dbReference type="EMBL" id="SFL19286.1"/>
    </source>
</evidence>
<evidence type="ECO:0000313" key="3">
    <source>
        <dbReference type="Proteomes" id="UP000199550"/>
    </source>
</evidence>
<organism evidence="2 3">
    <name type="scientific">Loktanella salsilacus</name>
    <dbReference type="NCBI Taxonomy" id="195913"/>
    <lineage>
        <taxon>Bacteria</taxon>
        <taxon>Pseudomonadati</taxon>
        <taxon>Pseudomonadota</taxon>
        <taxon>Alphaproteobacteria</taxon>
        <taxon>Rhodobacterales</taxon>
        <taxon>Roseobacteraceae</taxon>
        <taxon>Loktanella</taxon>
    </lineage>
</organism>
<keyword evidence="1" id="KW-0812">Transmembrane</keyword>
<dbReference type="EMBL" id="FOTF01000010">
    <property type="protein sequence ID" value="SFL19286.1"/>
    <property type="molecule type" value="Genomic_DNA"/>
</dbReference>
<sequence length="116" mass="12393">MFTLRTVFVVIIAGIIGTILNSIAINIMAGADVMPLITSLGRNLIAIIVALLLIPAFARGGNVAAWAFALIALTVIPSLLAKFVFGAAAPWQFVLTVNFIYAFVATLIYAVSYRKH</sequence>
<feature type="transmembrane region" description="Helical" evidence="1">
    <location>
        <begin position="40"/>
        <end position="58"/>
    </location>
</feature>
<dbReference type="Proteomes" id="UP000199550">
    <property type="component" value="Unassembled WGS sequence"/>
</dbReference>
<dbReference type="OrthoDB" id="7652343at2"/>